<evidence type="ECO:0000313" key="2">
    <source>
        <dbReference type="Proteomes" id="UP000000374"/>
    </source>
</evidence>
<dbReference type="AlphaFoldDB" id="A1WLS1"/>
<dbReference type="STRING" id="391735.Veis_2840"/>
<dbReference type="EMBL" id="CP000542">
    <property type="protein sequence ID" value="ABM58578.1"/>
    <property type="molecule type" value="Genomic_DNA"/>
</dbReference>
<keyword evidence="2" id="KW-1185">Reference proteome</keyword>
<protein>
    <recommendedName>
        <fullName evidence="3">4,5-dihydroxyphthalate decarboxylase</fullName>
    </recommendedName>
</protein>
<reference evidence="2" key="1">
    <citation type="submission" date="2006-12" db="EMBL/GenBank/DDBJ databases">
        <title>Complete sequence of chromosome 1 of Verminephrobacter eiseniae EF01-2.</title>
        <authorList>
            <person name="Copeland A."/>
            <person name="Lucas S."/>
            <person name="Lapidus A."/>
            <person name="Barry K."/>
            <person name="Detter J.C."/>
            <person name="Glavina del Rio T."/>
            <person name="Dalin E."/>
            <person name="Tice H."/>
            <person name="Pitluck S."/>
            <person name="Chertkov O."/>
            <person name="Brettin T."/>
            <person name="Bruce D."/>
            <person name="Han C."/>
            <person name="Tapia R."/>
            <person name="Gilna P."/>
            <person name="Schmutz J."/>
            <person name="Larimer F."/>
            <person name="Land M."/>
            <person name="Hauser L."/>
            <person name="Kyrpides N."/>
            <person name="Kim E."/>
            <person name="Stahl D."/>
            <person name="Richardson P."/>
        </authorList>
    </citation>
    <scope>NUCLEOTIDE SEQUENCE [LARGE SCALE GENOMIC DNA]</scope>
    <source>
        <strain evidence="2">EF01-2</strain>
    </source>
</reference>
<organism evidence="1 2">
    <name type="scientific">Verminephrobacter eiseniae (strain EF01-2)</name>
    <dbReference type="NCBI Taxonomy" id="391735"/>
    <lineage>
        <taxon>Bacteria</taxon>
        <taxon>Pseudomonadati</taxon>
        <taxon>Pseudomonadota</taxon>
        <taxon>Betaproteobacteria</taxon>
        <taxon>Burkholderiales</taxon>
        <taxon>Comamonadaceae</taxon>
        <taxon>Verminephrobacter</taxon>
    </lineage>
</organism>
<dbReference type="RefSeq" id="WP_011810574.1">
    <property type="nucleotide sequence ID" value="NC_008786.1"/>
</dbReference>
<dbReference type="HOGENOM" id="CLU_072759_0_0_4"/>
<dbReference type="OrthoDB" id="8689594at2"/>
<accession>A1WLS1</accession>
<proteinExistence type="predicted"/>
<dbReference type="KEGG" id="vei:Veis_2840"/>
<evidence type="ECO:0008006" key="3">
    <source>
        <dbReference type="Google" id="ProtNLM"/>
    </source>
</evidence>
<gene>
    <name evidence="1" type="ordered locus">Veis_2840</name>
</gene>
<dbReference type="Proteomes" id="UP000000374">
    <property type="component" value="Chromosome"/>
</dbReference>
<dbReference type="GeneID" id="76461338"/>
<evidence type="ECO:0000313" key="1">
    <source>
        <dbReference type="EMBL" id="ABM58578.1"/>
    </source>
</evidence>
<dbReference type="SUPFAM" id="SSF53850">
    <property type="entry name" value="Periplasmic binding protein-like II"/>
    <property type="match status" value="1"/>
</dbReference>
<sequence>MTKTTLRLAVRDWDYLTPLALGDVRSDALEVQLHRVAALPDLARDLRYDAGEISFSRYAQARARGDEAIAGVPHFLMRAFRHRCIITAAHSPLTQISQLAGKRIGLTGWQDSGNVWTRAILRQAGIGIEDARWFAGRLTAAHPVADRLGGHGRAGRIEAVAGERPLVDLLHAGALDAVFTPFMPPGFFAPDSGLRPLLPRCRQAEVDYFRATGYVPGIHLLGIRRALVQAQPGLPQALSELLDEAARLWLEKRRKYADTTPWLIDELQQTARDLPDAWNRNGFAHNEPMIADFGKELHAQQITRACLSPQDLFPSDMRSRAARTQG</sequence>
<name>A1WLS1_VEREI</name>
<dbReference type="eggNOG" id="COG0715">
    <property type="taxonomic scope" value="Bacteria"/>
</dbReference>
<dbReference type="Gene3D" id="3.40.190.10">
    <property type="entry name" value="Periplasmic binding protein-like II"/>
    <property type="match status" value="1"/>
</dbReference>